<reference evidence="2 3" key="1">
    <citation type="submission" date="2018-06" db="EMBL/GenBank/DDBJ databases">
        <authorList>
            <consortium name="Pathogen Informatics"/>
            <person name="Doyle S."/>
        </authorList>
    </citation>
    <scope>NUCLEOTIDE SEQUENCE [LARGE SCALE GENOMIC DNA]</scope>
    <source>
        <strain evidence="2 3">NCTC12020</strain>
    </source>
</reference>
<dbReference type="AlphaFoldDB" id="A0A380NP71"/>
<protein>
    <submittedName>
        <fullName evidence="2">Uncharacterized protein</fullName>
    </submittedName>
</protein>
<proteinExistence type="predicted"/>
<organism evidence="2 3">
    <name type="scientific">Veillonella criceti</name>
    <dbReference type="NCBI Taxonomy" id="103891"/>
    <lineage>
        <taxon>Bacteria</taxon>
        <taxon>Bacillati</taxon>
        <taxon>Bacillota</taxon>
        <taxon>Negativicutes</taxon>
        <taxon>Veillonellales</taxon>
        <taxon>Veillonellaceae</taxon>
        <taxon>Veillonella</taxon>
    </lineage>
</organism>
<dbReference type="OrthoDB" id="1627677at2"/>
<evidence type="ECO:0000313" key="3">
    <source>
        <dbReference type="Proteomes" id="UP000255367"/>
    </source>
</evidence>
<keyword evidence="1" id="KW-0732">Signal</keyword>
<evidence type="ECO:0000313" key="2">
    <source>
        <dbReference type="EMBL" id="SUP44662.1"/>
    </source>
</evidence>
<sequence>MKFWKRSALVAMLVVAGVPFVGQSATQNTMGVTTPVVTTGAVTTESIKVGATEVLGHKGAIMVPRDVTIRRLSDTVIVPAIAELVEKGLTEDIAKGPRLRSWEDNKLLTGEARAQSLKMYERQQRQLRQMDDYRLGEKADVYQWQLKDQEGRKTATVFGLVLTPETTQGLSTLAQPAFIDSQLPTLNEQWLQSDGKLYKKVQELAMNKGISAFAYTKAELKDQTPWTRLPHSTHPAYMASTRFLAGVNGLELPYYLQGAVVLTEPDPVAYVLVTSDVEKEAFAPRFVQFIQEL</sequence>
<feature type="chain" id="PRO_5016565595" evidence="1">
    <location>
        <begin position="25"/>
        <end position="293"/>
    </location>
</feature>
<dbReference type="Proteomes" id="UP000255367">
    <property type="component" value="Unassembled WGS sequence"/>
</dbReference>
<feature type="signal peptide" evidence="1">
    <location>
        <begin position="1"/>
        <end position="24"/>
    </location>
</feature>
<keyword evidence="3" id="KW-1185">Reference proteome</keyword>
<dbReference type="EMBL" id="UHIO01000001">
    <property type="protein sequence ID" value="SUP44662.1"/>
    <property type="molecule type" value="Genomic_DNA"/>
</dbReference>
<evidence type="ECO:0000256" key="1">
    <source>
        <dbReference type="SAM" id="SignalP"/>
    </source>
</evidence>
<gene>
    <name evidence="2" type="ORF">NCTC12020_01768</name>
</gene>
<name>A0A380NP71_9FIRM</name>
<dbReference type="RefSeq" id="WP_115310852.1">
    <property type="nucleotide sequence ID" value="NZ_UHIO01000001.1"/>
</dbReference>
<accession>A0A380NP71</accession>